<dbReference type="EMBL" id="LAPV01000147">
    <property type="protein sequence ID" value="KKC32011.1"/>
    <property type="molecule type" value="Genomic_DNA"/>
</dbReference>
<accession>A0A0F5PUD0</accession>
<dbReference type="Gene3D" id="3.40.190.10">
    <property type="entry name" value="Periplasmic binding protein-like II"/>
    <property type="match status" value="2"/>
</dbReference>
<dbReference type="PATRIC" id="fig|728005.3.peg.1572"/>
<name>A0A0F5PUD0_9HYPH</name>
<proteinExistence type="predicted"/>
<evidence type="ECO:0000256" key="1">
    <source>
        <dbReference type="ARBA" id="ARBA00022764"/>
    </source>
</evidence>
<evidence type="ECO:0000313" key="4">
    <source>
        <dbReference type="EMBL" id="SFC75737.1"/>
    </source>
</evidence>
<dbReference type="Pfam" id="PF13416">
    <property type="entry name" value="SBP_bac_8"/>
    <property type="match status" value="1"/>
</dbReference>
<reference evidence="4 6" key="2">
    <citation type="submission" date="2016-10" db="EMBL/GenBank/DDBJ databases">
        <authorList>
            <person name="de Groot N.N."/>
        </authorList>
    </citation>
    <scope>NUCLEOTIDE SEQUENCE [LARGE SCALE GENOMIC DNA]</scope>
    <source>
        <strain evidence="4 6">CGMCC 1.10210</strain>
    </source>
</reference>
<dbReference type="Proteomes" id="UP000182258">
    <property type="component" value="Unassembled WGS sequence"/>
</dbReference>
<dbReference type="EMBL" id="FOMB01000010">
    <property type="protein sequence ID" value="SFC75737.1"/>
    <property type="molecule type" value="Genomic_DNA"/>
</dbReference>
<dbReference type="STRING" id="728005.SAMN04488059_110124"/>
<dbReference type="PANTHER" id="PTHR42779">
    <property type="entry name" value="PROTEIN YNJB"/>
    <property type="match status" value="1"/>
</dbReference>
<dbReference type="SUPFAM" id="SSF53850">
    <property type="entry name" value="Periplasmic binding protein-like II"/>
    <property type="match status" value="1"/>
</dbReference>
<evidence type="ECO:0000256" key="2">
    <source>
        <dbReference type="SAM" id="SignalP"/>
    </source>
</evidence>
<dbReference type="RefSeq" id="WP_046172135.1">
    <property type="nucleotide sequence ID" value="NZ_FOMB01000010.1"/>
</dbReference>
<evidence type="ECO:0000313" key="3">
    <source>
        <dbReference type="EMBL" id="KKC32011.1"/>
    </source>
</evidence>
<dbReference type="Proteomes" id="UP000033519">
    <property type="component" value="Unassembled WGS sequence"/>
</dbReference>
<gene>
    <name evidence="4" type="ORF">SAMN04488059_110124</name>
    <name evidence="3" type="ORF">WH91_16795</name>
</gene>
<organism evidence="4 6">
    <name type="scientific">Devosia psychrophila</name>
    <dbReference type="NCBI Taxonomy" id="728005"/>
    <lineage>
        <taxon>Bacteria</taxon>
        <taxon>Pseudomonadati</taxon>
        <taxon>Pseudomonadota</taxon>
        <taxon>Alphaproteobacteria</taxon>
        <taxon>Hyphomicrobiales</taxon>
        <taxon>Devosiaceae</taxon>
        <taxon>Devosia</taxon>
    </lineage>
</organism>
<evidence type="ECO:0000313" key="6">
    <source>
        <dbReference type="Proteomes" id="UP000182258"/>
    </source>
</evidence>
<evidence type="ECO:0000313" key="5">
    <source>
        <dbReference type="Proteomes" id="UP000033519"/>
    </source>
</evidence>
<keyword evidence="2" id="KW-0732">Signal</keyword>
<reference evidence="3 5" key="1">
    <citation type="submission" date="2015-03" db="EMBL/GenBank/DDBJ databases">
        <authorList>
            <person name="Lepp D."/>
            <person name="Hassan Y.I."/>
            <person name="Li X.-Z."/>
            <person name="Zhou T."/>
        </authorList>
    </citation>
    <scope>NUCLEOTIDE SEQUENCE [LARGE SCALE GENOMIC DNA]</scope>
    <source>
        <strain evidence="3 5">Cr7-05</strain>
    </source>
</reference>
<protein>
    <submittedName>
        <fullName evidence="3">ABC transporter substrate-binding protein</fullName>
    </submittedName>
    <submittedName>
        <fullName evidence="4">Putative spermidine/putrescine transport system substrate-binding protein</fullName>
    </submittedName>
</protein>
<dbReference type="InterPro" id="IPR006059">
    <property type="entry name" value="SBP"/>
</dbReference>
<keyword evidence="1" id="KW-0574">Periplasm</keyword>
<feature type="chain" id="PRO_5010418604" evidence="2">
    <location>
        <begin position="26"/>
        <end position="382"/>
    </location>
</feature>
<dbReference type="AlphaFoldDB" id="A0A0F5PUD0"/>
<feature type="signal peptide" evidence="2">
    <location>
        <begin position="1"/>
        <end position="25"/>
    </location>
</feature>
<dbReference type="PANTHER" id="PTHR42779:SF1">
    <property type="entry name" value="PROTEIN YNJB"/>
    <property type="match status" value="1"/>
</dbReference>
<sequence>MKRRDFILATGVAAGALMLPRMSFAAEGVIDVYFTSDQNVIDFWTNTVKPKFEAANAGITLNLVDGGDSAGVSAIADRALAALAGGSDPQADLFEGFDSRVTVDGIAKGLYVDFEKAGLSNYSKINPLAFDIPTNLPYRGSQVLLAYDTTKLDPANVPKTWADLVAWIKANPGQFIYNRPNKGGSGGNFVRRAIFEANGNDPTKFSVDNYTAEAGDAMLNPAWAILNDLAPSLFDGGAYTSGNTQSIQLLSQSAVTMIPAWSDQTLSAIAQGALPETTGLVQLQDLGLPGGFTKLAVLSNGANKDAALKLADFLLTEEIQSAVLTELGGYPGVSWDNISAELREKFADIIPTTIPTFPGGDWEKAVNDGWYRAVAPNVDPAS</sequence>
<dbReference type="OrthoDB" id="3239593at2"/>
<keyword evidence="5" id="KW-1185">Reference proteome</keyword>